<feature type="chain" id="PRO_5043130085" evidence="1">
    <location>
        <begin position="26"/>
        <end position="224"/>
    </location>
</feature>
<name>A0A0R3PGK3_ANGCS</name>
<organism evidence="4">
    <name type="scientific">Angiostrongylus costaricensis</name>
    <name type="common">Nematode worm</name>
    <dbReference type="NCBI Taxonomy" id="334426"/>
    <lineage>
        <taxon>Eukaryota</taxon>
        <taxon>Metazoa</taxon>
        <taxon>Ecdysozoa</taxon>
        <taxon>Nematoda</taxon>
        <taxon>Chromadorea</taxon>
        <taxon>Rhabditida</taxon>
        <taxon>Rhabditina</taxon>
        <taxon>Rhabditomorpha</taxon>
        <taxon>Strongyloidea</taxon>
        <taxon>Metastrongylidae</taxon>
        <taxon>Angiostrongylus</taxon>
    </lineage>
</organism>
<protein>
    <submittedName>
        <fullName evidence="4">Methyltransf_11 domain-containing protein</fullName>
    </submittedName>
</protein>
<dbReference type="Gene3D" id="3.40.50.12180">
    <property type="match status" value="1"/>
</dbReference>
<dbReference type="OrthoDB" id="8300214at2759"/>
<evidence type="ECO:0000313" key="2">
    <source>
        <dbReference type="EMBL" id="VDM55003.1"/>
    </source>
</evidence>
<evidence type="ECO:0000256" key="1">
    <source>
        <dbReference type="SAM" id="SignalP"/>
    </source>
</evidence>
<reference evidence="4" key="1">
    <citation type="submission" date="2017-02" db="UniProtKB">
        <authorList>
            <consortium name="WormBaseParasite"/>
        </authorList>
    </citation>
    <scope>IDENTIFICATION</scope>
</reference>
<reference evidence="2 3" key="2">
    <citation type="submission" date="2018-11" db="EMBL/GenBank/DDBJ databases">
        <authorList>
            <consortium name="Pathogen Informatics"/>
        </authorList>
    </citation>
    <scope>NUCLEOTIDE SEQUENCE [LARGE SCALE GENOMIC DNA]</scope>
    <source>
        <strain evidence="2 3">Costa Rica</strain>
    </source>
</reference>
<keyword evidence="3" id="KW-1185">Reference proteome</keyword>
<dbReference type="WBParaSite" id="ACOC_0000341701-mRNA-1">
    <property type="protein sequence ID" value="ACOC_0000341701-mRNA-1"/>
    <property type="gene ID" value="ACOC_0000341701"/>
</dbReference>
<dbReference type="EMBL" id="UYYA01001025">
    <property type="protein sequence ID" value="VDM55003.1"/>
    <property type="molecule type" value="Genomic_DNA"/>
</dbReference>
<dbReference type="STRING" id="334426.A0A0R3PGK3"/>
<keyword evidence="1" id="KW-0732">Signal</keyword>
<accession>A0A0R3PGK3</accession>
<sequence>MPILRITVIRHVILSFFVPYDIVTAAEKCGNLTFSGVVRFQLTLSYIWSAEQAEWDSKLDIEKYVWTDKKFMCNVWNVETIEYYYRASLTKANRERNHRVRFGWNESLTSSVDYWNQRDASFDCFIGTEVLATNDDEAIKRITSIMKLEAKFVVLEPVESIDEPSIRKASHEEIIFRMDACGFKNISILDVTEDSKSAEVAFFSDHKLEIEPLDCKFLVIRASF</sequence>
<gene>
    <name evidence="2" type="ORF">ACOC_LOCUS3418</name>
</gene>
<proteinExistence type="predicted"/>
<dbReference type="AlphaFoldDB" id="A0A0R3PGK3"/>
<feature type="signal peptide" evidence="1">
    <location>
        <begin position="1"/>
        <end position="25"/>
    </location>
</feature>
<evidence type="ECO:0000313" key="3">
    <source>
        <dbReference type="Proteomes" id="UP000267027"/>
    </source>
</evidence>
<evidence type="ECO:0000313" key="4">
    <source>
        <dbReference type="WBParaSite" id="ACOC_0000341701-mRNA-1"/>
    </source>
</evidence>
<dbReference type="Proteomes" id="UP000267027">
    <property type="component" value="Unassembled WGS sequence"/>
</dbReference>